<dbReference type="CDD" id="cd05379">
    <property type="entry name" value="CAP_bacterial"/>
    <property type="match status" value="1"/>
</dbReference>
<dbReference type="InterPro" id="IPR014044">
    <property type="entry name" value="CAP_dom"/>
</dbReference>
<evidence type="ECO:0008006" key="5">
    <source>
        <dbReference type="Google" id="ProtNLM"/>
    </source>
</evidence>
<dbReference type="PANTHER" id="PTHR31157">
    <property type="entry name" value="SCP DOMAIN-CONTAINING PROTEIN"/>
    <property type="match status" value="1"/>
</dbReference>
<proteinExistence type="predicted"/>
<feature type="domain" description="CAP-associated" evidence="2">
    <location>
        <begin position="3"/>
        <end position="143"/>
    </location>
</feature>
<dbReference type="AlphaFoldDB" id="A0A2S7MZ34"/>
<dbReference type="InterPro" id="IPR035940">
    <property type="entry name" value="CAP_sf"/>
</dbReference>
<evidence type="ECO:0000259" key="2">
    <source>
        <dbReference type="Pfam" id="PF14504"/>
    </source>
</evidence>
<dbReference type="Pfam" id="PF14504">
    <property type="entry name" value="CAP_assoc_N"/>
    <property type="match status" value="1"/>
</dbReference>
<name>A0A2S7MZ34_9BACI</name>
<dbReference type="PANTHER" id="PTHR31157:SF26">
    <property type="entry name" value="SCP-LIKE EXTRACELLULAR PROTEIN"/>
    <property type="match status" value="1"/>
</dbReference>
<accession>A0A2S7MZ34</accession>
<dbReference type="SUPFAM" id="SSF55797">
    <property type="entry name" value="PR-1-like"/>
    <property type="match status" value="1"/>
</dbReference>
<dbReference type="Pfam" id="PF00188">
    <property type="entry name" value="CAP"/>
    <property type="match status" value="1"/>
</dbReference>
<protein>
    <recommendedName>
        <fullName evidence="5">SCP domain-containing protein</fullName>
    </recommendedName>
</protein>
<keyword evidence="4" id="KW-1185">Reference proteome</keyword>
<dbReference type="Gene3D" id="3.40.33.10">
    <property type="entry name" value="CAP"/>
    <property type="match status" value="1"/>
</dbReference>
<evidence type="ECO:0000313" key="3">
    <source>
        <dbReference type="EMBL" id="PQD95081.1"/>
    </source>
</evidence>
<reference evidence="3 4" key="1">
    <citation type="submission" date="2017-12" db="EMBL/GenBank/DDBJ databases">
        <title>Taxonomic description and draft genome of Pradoshia cofamensis Gen. nov., sp. nov., a thermotolerant bacillale isolated from anterior gut of earthworm Eisenia fetida.</title>
        <authorList>
            <person name="Saha T."/>
            <person name="Chakraborty R."/>
        </authorList>
    </citation>
    <scope>NUCLEOTIDE SEQUENCE [LARGE SCALE GENOMIC DNA]</scope>
    <source>
        <strain evidence="3 4">EAG3</strain>
    </source>
</reference>
<organism evidence="3 4">
    <name type="scientific">Pradoshia eiseniae</name>
    <dbReference type="NCBI Taxonomy" id="2064768"/>
    <lineage>
        <taxon>Bacteria</taxon>
        <taxon>Bacillati</taxon>
        <taxon>Bacillota</taxon>
        <taxon>Bacilli</taxon>
        <taxon>Bacillales</taxon>
        <taxon>Bacillaceae</taxon>
        <taxon>Pradoshia</taxon>
    </lineage>
</organism>
<evidence type="ECO:0000313" key="4">
    <source>
        <dbReference type="Proteomes" id="UP000239663"/>
    </source>
</evidence>
<gene>
    <name evidence="3" type="ORF">CYL18_11405</name>
</gene>
<dbReference type="EMBL" id="PKOZ01000006">
    <property type="protein sequence ID" value="PQD95081.1"/>
    <property type="molecule type" value="Genomic_DNA"/>
</dbReference>
<dbReference type="Proteomes" id="UP000239663">
    <property type="component" value="Unassembled WGS sequence"/>
</dbReference>
<evidence type="ECO:0000259" key="1">
    <source>
        <dbReference type="Pfam" id="PF00188"/>
    </source>
</evidence>
<dbReference type="InterPro" id="IPR029410">
    <property type="entry name" value="CAP_assoc"/>
</dbReference>
<comment type="caution">
    <text evidence="3">The sequence shown here is derived from an EMBL/GenBank/DDBJ whole genome shotgun (WGS) entry which is preliminary data.</text>
</comment>
<sequence length="289" mass="33259">MWIGKTGKELIEEIGEPNRVDLSAYGYEWWVYNDPLGGYAQFGVNEDNKIATLFSSAEEADLYPFYIGQEVDTLYKRLNMNSFVEVKYNGTTYRFELSEEDLHYRPLVKLGDIYAQVYLDKFLGEVSGVRYMDKETLILHRPYELTYRGKLHEAPEPTEEEWRQIEAGSEAQVLDLTNIIRARMELSVLQSDEEASAVAFLHSEDMMENDYFSHESIDGSTLADRLKRGNVPYMTAGENIAANYSDAVAAVEGWLNSKGHRENMLNKDYTHLGVGVYHKYYTQNFIGIR</sequence>
<feature type="domain" description="SCP" evidence="1">
    <location>
        <begin position="174"/>
        <end position="284"/>
    </location>
</feature>